<evidence type="ECO:0000313" key="4">
    <source>
        <dbReference type="Proteomes" id="UP000297946"/>
    </source>
</evidence>
<dbReference type="Proteomes" id="UP000297946">
    <property type="component" value="Unassembled WGS sequence"/>
</dbReference>
<reference evidence="2" key="1">
    <citation type="submission" date="2018-10" db="EMBL/GenBank/DDBJ databases">
        <authorList>
            <person name="Vincent A.T."/>
            <person name="Schiettekatte O."/>
            <person name="Bourhy P."/>
            <person name="Veyrier F.J."/>
            <person name="Picardeau M."/>
        </authorList>
    </citation>
    <scope>NUCLEOTIDE SEQUENCE</scope>
    <source>
        <strain evidence="2">201702690</strain>
    </source>
</reference>
<dbReference type="AlphaFoldDB" id="A0A5F1ZU25"/>
<evidence type="ECO:0000313" key="1">
    <source>
        <dbReference type="EMBL" id="TGK03026.1"/>
    </source>
</evidence>
<evidence type="ECO:0000313" key="3">
    <source>
        <dbReference type="Proteomes" id="UP000297273"/>
    </source>
</evidence>
<dbReference type="OrthoDB" id="1491713at2"/>
<organism evidence="1 4">
    <name type="scientific">Leptospira langatensis</name>
    <dbReference type="NCBI Taxonomy" id="2484983"/>
    <lineage>
        <taxon>Bacteria</taxon>
        <taxon>Pseudomonadati</taxon>
        <taxon>Spirochaetota</taxon>
        <taxon>Spirochaetia</taxon>
        <taxon>Leptospirales</taxon>
        <taxon>Leptospiraceae</taxon>
        <taxon>Leptospira</taxon>
    </lineage>
</organism>
<gene>
    <name evidence="1" type="ORF">EHO57_06925</name>
    <name evidence="2" type="ORF">EHQ53_06090</name>
</gene>
<dbReference type="EMBL" id="RQER01000004">
    <property type="protein sequence ID" value="TGK03026.1"/>
    <property type="molecule type" value="Genomic_DNA"/>
</dbReference>
<dbReference type="Proteomes" id="UP000297273">
    <property type="component" value="Unassembled WGS sequence"/>
</dbReference>
<comment type="caution">
    <text evidence="1">The sequence shown here is derived from an EMBL/GenBank/DDBJ whole genome shotgun (WGS) entry which is preliminary data.</text>
</comment>
<evidence type="ECO:0008006" key="5">
    <source>
        <dbReference type="Google" id="ProtNLM"/>
    </source>
</evidence>
<reference evidence="3 4" key="2">
    <citation type="journal article" date="2019" name="PLoS Negl. Trop. Dis.">
        <title>Revisiting the worldwide diversity of Leptospira species in the environment.</title>
        <authorList>
            <person name="Vincent A.T."/>
            <person name="Schiettekatte O."/>
            <person name="Bourhy P."/>
            <person name="Veyrier F.J."/>
            <person name="Picardeau M."/>
        </authorList>
    </citation>
    <scope>NUCLEOTIDE SEQUENCE [LARGE SCALE GENOMIC DNA]</scope>
    <source>
        <strain evidence="3">201702690</strain>
        <strain evidence="1 4">SSW18</strain>
    </source>
</reference>
<proteinExistence type="predicted"/>
<sequence length="243" mass="28209">MFRKILFISLFTILLSAYPNYLQGTGAKQIRFIGTAYDLETGKLLYRDYHEEYWENGKHTHSLVTYKDPEGRIFAKKRISFAKNRNIPDFQLDDDRDGYLEGGSFLGGNSVKLYARRKTSDPLQEKVLENNGPSALDGGFDYFVEDHWEELRSGKKLSLYFLVPVERDKFRFTVEKTKEGEFNGKSSLFLRLRIDSAFLSVFVKPIDLVYDMGSKRIMEYKGTSNINDENGKSHQVRIVYGMR</sequence>
<dbReference type="EMBL" id="RQGC01000004">
    <property type="protein sequence ID" value="TGL41782.1"/>
    <property type="molecule type" value="Genomic_DNA"/>
</dbReference>
<protein>
    <recommendedName>
        <fullName evidence="5">DUF3108 domain-containing protein</fullName>
    </recommendedName>
</protein>
<keyword evidence="3" id="KW-1185">Reference proteome</keyword>
<evidence type="ECO:0000313" key="2">
    <source>
        <dbReference type="EMBL" id="TGL41782.1"/>
    </source>
</evidence>
<accession>A0A5F1ZU25</accession>
<name>A0A5F1ZU25_9LEPT</name>
<dbReference type="RefSeq" id="WP_135644183.1">
    <property type="nucleotide sequence ID" value="NZ_RQER01000004.1"/>
</dbReference>